<evidence type="ECO:0000313" key="4">
    <source>
        <dbReference type="Proteomes" id="UP000070058"/>
    </source>
</evidence>
<evidence type="ECO:0000256" key="2">
    <source>
        <dbReference type="ARBA" id="ARBA00023004"/>
    </source>
</evidence>
<dbReference type="PANTHER" id="PTHR20883">
    <property type="entry name" value="PHYTANOYL-COA DIOXYGENASE DOMAIN CONTAINING 1"/>
    <property type="match status" value="1"/>
</dbReference>
<dbReference type="GO" id="GO:0005506">
    <property type="term" value="F:iron ion binding"/>
    <property type="evidence" value="ECO:0007669"/>
    <property type="project" value="UniProtKB-ARBA"/>
</dbReference>
<protein>
    <recommendedName>
        <fullName evidence="5">Phytanoyl-CoA dioxygenase</fullName>
    </recommendedName>
</protein>
<accession>A0A139SNE9</accession>
<dbReference type="GO" id="GO:0016706">
    <property type="term" value="F:2-oxoglutarate-dependent dioxygenase activity"/>
    <property type="evidence" value="ECO:0007669"/>
    <property type="project" value="UniProtKB-ARBA"/>
</dbReference>
<reference evidence="4" key="1">
    <citation type="submission" date="2016-02" db="EMBL/GenBank/DDBJ databases">
        <authorList>
            <person name="Sanders J.G."/>
            <person name="Lin J.Y."/>
            <person name="Wertz J.T."/>
            <person name="Russell J.A."/>
            <person name="Moreau C.S."/>
            <person name="Powell S."/>
        </authorList>
    </citation>
    <scope>NUCLEOTIDE SEQUENCE [LARGE SCALE GENOMIC DNA]</scope>
    <source>
        <strain evidence="4">CAG34</strain>
    </source>
</reference>
<dbReference type="Proteomes" id="UP000070058">
    <property type="component" value="Unassembled WGS sequence"/>
</dbReference>
<keyword evidence="1" id="KW-0479">Metal-binding</keyword>
<dbReference type="SUPFAM" id="SSF51197">
    <property type="entry name" value="Clavaminate synthase-like"/>
    <property type="match status" value="1"/>
</dbReference>
<name>A0A139SNE9_9BACT</name>
<dbReference type="InterPro" id="IPR008775">
    <property type="entry name" value="Phytyl_CoA_dOase-like"/>
</dbReference>
<dbReference type="Pfam" id="PF05721">
    <property type="entry name" value="PhyH"/>
    <property type="match status" value="1"/>
</dbReference>
<dbReference type="STRING" id="1548207.AXK11_04740"/>
<dbReference type="AlphaFoldDB" id="A0A139SNE9"/>
<comment type="caution">
    <text evidence="3">The sequence shown here is derived from an EMBL/GenBank/DDBJ whole genome shotgun (WGS) entry which is preliminary data.</text>
</comment>
<evidence type="ECO:0000256" key="1">
    <source>
        <dbReference type="ARBA" id="ARBA00022723"/>
    </source>
</evidence>
<dbReference type="Gene3D" id="2.60.120.620">
    <property type="entry name" value="q2cbj1_9rhob like domain"/>
    <property type="match status" value="1"/>
</dbReference>
<gene>
    <name evidence="3" type="ORF">AXK11_04740</name>
</gene>
<evidence type="ECO:0008006" key="5">
    <source>
        <dbReference type="Google" id="ProtNLM"/>
    </source>
</evidence>
<organism evidence="3 4">
    <name type="scientific">Cephaloticoccus primus</name>
    <dbReference type="NCBI Taxonomy" id="1548207"/>
    <lineage>
        <taxon>Bacteria</taxon>
        <taxon>Pseudomonadati</taxon>
        <taxon>Verrucomicrobiota</taxon>
        <taxon>Opitutia</taxon>
        <taxon>Opitutales</taxon>
        <taxon>Opitutaceae</taxon>
        <taxon>Cephaloticoccus</taxon>
    </lineage>
</organism>
<keyword evidence="2" id="KW-0408">Iron</keyword>
<keyword evidence="4" id="KW-1185">Reference proteome</keyword>
<dbReference type="PANTHER" id="PTHR20883:SF15">
    <property type="entry name" value="PHYTANOYL-COA DIOXYGENASE DOMAIN-CONTAINING PROTEIN 1"/>
    <property type="match status" value="1"/>
</dbReference>
<proteinExistence type="predicted"/>
<dbReference type="EMBL" id="LSZQ01000040">
    <property type="protein sequence ID" value="KXU36004.1"/>
    <property type="molecule type" value="Genomic_DNA"/>
</dbReference>
<evidence type="ECO:0000313" key="3">
    <source>
        <dbReference type="EMBL" id="KXU36004.1"/>
    </source>
</evidence>
<sequence length="264" mass="29853">MPKLAEDYNRDGYVIVPQLFSPEEVEEIRQVFAKIQAEGVPGHYEPRKMELYHSAPEKDYPRMMHPHRYNERARHYMLHPLMRPILEVCMGGEPIATQSMYFFKPPGGRGQAMHQDNFFLMVEPGTCIGAWTAIDDVDQENGCVMVVPGSHRLDLICHEPKAETTRESDTAMRVPMPKDIERPVPAIMKSGDTLFFHGNVIHGSAPNRSKTRFRRSFVCHYALGDLSKISNYYLPLVRMDGSEFTVPEANGGGPCGAWAGSAHY</sequence>